<evidence type="ECO:0000259" key="10">
    <source>
        <dbReference type="PROSITE" id="PS50929"/>
    </source>
</evidence>
<reference evidence="11 12" key="1">
    <citation type="journal article" date="2016" name="Nat. Commun.">
        <title>Thousands of microbial genomes shed light on interconnected biogeochemical processes in an aquifer system.</title>
        <authorList>
            <person name="Anantharaman K."/>
            <person name="Brown C.T."/>
            <person name="Hug L.A."/>
            <person name="Sharon I."/>
            <person name="Castelle C.J."/>
            <person name="Probst A.J."/>
            <person name="Thomas B.C."/>
            <person name="Singh A."/>
            <person name="Wilkins M.J."/>
            <person name="Karaoz U."/>
            <person name="Brodie E.L."/>
            <person name="Williams K.H."/>
            <person name="Hubbard S.S."/>
            <person name="Banfield J.F."/>
        </authorList>
    </citation>
    <scope>NUCLEOTIDE SEQUENCE [LARGE SCALE GENOMIC DNA]</scope>
</reference>
<sequence length="595" mass="67005">MGLKNTSIYKLLQLFNQTFGSYKLQIIGIAVLSFVNSLLEGIGISTLIPIFSFVAKDDVKGADFISRVVENFFNFLHVDFTLKSLLIFIIAIFIIKVITLFLVRYITARVTTNYQTNSQISILKRIVQSDWPHLSKQKLGHLDQILTTNIASVSVLFFCFSTFALVAAKIVIYSVIAFKISVAISLLTFALGLMSFFIFKPWFHRSKNLAKKTESLNRLTSHYTNENVLGMKIVKSMSVEKAILAKASQYFETMKQLNISMIVAAGTTDMFIQIIGIGFVMVIFVFFYKILAFNFAVFMVMIYAVNQVFSQIQNAQMQLHRIIGLSPYVSSIADFENEAEKNKEEDQGAYNFEFHQTLVFSKVGFSYEAGKKVLTDVSFEIKKGEMVGLIGPSGAGKTTVVDLLMRFLRPQTGEITLDGKDIAGFKLKEWRENIGYVSQDMFLMNDTIANNIKFYDETLTEENVTEAARMANIYDFIQDCAGKFSTIIGERGILLSMGQRQRIIIARVLARQPQLLILDEATSALDNESEMQIQKVIENLKGKVTVLAIAHRLSTVINSDRLVVLEGGKIAEIGPPQTLLKHAKSYFSKVYNLRD</sequence>
<dbReference type="Gene3D" id="3.40.50.300">
    <property type="entry name" value="P-loop containing nucleotide triphosphate hydrolases"/>
    <property type="match status" value="1"/>
</dbReference>
<dbReference type="PANTHER" id="PTHR43394">
    <property type="entry name" value="ATP-DEPENDENT PERMEASE MDL1, MITOCHONDRIAL"/>
    <property type="match status" value="1"/>
</dbReference>
<dbReference type="InterPro" id="IPR003439">
    <property type="entry name" value="ABC_transporter-like_ATP-bd"/>
</dbReference>
<dbReference type="InterPro" id="IPR027417">
    <property type="entry name" value="P-loop_NTPase"/>
</dbReference>
<dbReference type="Pfam" id="PF00005">
    <property type="entry name" value="ABC_tran"/>
    <property type="match status" value="1"/>
</dbReference>
<dbReference type="GO" id="GO:0015421">
    <property type="term" value="F:ABC-type oligopeptide transporter activity"/>
    <property type="evidence" value="ECO:0007669"/>
    <property type="project" value="TreeGrafter"/>
</dbReference>
<dbReference type="PROSITE" id="PS50929">
    <property type="entry name" value="ABC_TM1F"/>
    <property type="match status" value="1"/>
</dbReference>
<organism evidence="11 12">
    <name type="scientific">Candidatus Buchananbacteria bacterium RIFCSPHIGHO2_02_FULL_38_8</name>
    <dbReference type="NCBI Taxonomy" id="1797538"/>
    <lineage>
        <taxon>Bacteria</taxon>
        <taxon>Candidatus Buchananiibacteriota</taxon>
    </lineage>
</organism>
<evidence type="ECO:0000256" key="4">
    <source>
        <dbReference type="ARBA" id="ARBA00022741"/>
    </source>
</evidence>
<dbReference type="GO" id="GO:0005737">
    <property type="term" value="C:cytoplasm"/>
    <property type="evidence" value="ECO:0007669"/>
    <property type="project" value="UniProtKB-ARBA"/>
</dbReference>
<name>A0A1G1Y4N2_9BACT</name>
<proteinExistence type="predicted"/>
<dbReference type="SMART" id="SM00382">
    <property type="entry name" value="AAA"/>
    <property type="match status" value="1"/>
</dbReference>
<dbReference type="SUPFAM" id="SSF90123">
    <property type="entry name" value="ABC transporter transmembrane region"/>
    <property type="match status" value="1"/>
</dbReference>
<dbReference type="PROSITE" id="PS50893">
    <property type="entry name" value="ABC_TRANSPORTER_2"/>
    <property type="match status" value="1"/>
</dbReference>
<evidence type="ECO:0008006" key="13">
    <source>
        <dbReference type="Google" id="ProtNLM"/>
    </source>
</evidence>
<dbReference type="GO" id="GO:0005886">
    <property type="term" value="C:plasma membrane"/>
    <property type="evidence" value="ECO:0007669"/>
    <property type="project" value="UniProtKB-SubCell"/>
</dbReference>
<gene>
    <name evidence="11" type="ORF">A3J62_02180</name>
</gene>
<evidence type="ECO:0000256" key="2">
    <source>
        <dbReference type="ARBA" id="ARBA00022448"/>
    </source>
</evidence>
<feature type="transmembrane region" description="Helical" evidence="8">
    <location>
        <begin position="85"/>
        <end position="106"/>
    </location>
</feature>
<dbReference type="InterPro" id="IPR011527">
    <property type="entry name" value="ABC1_TM_dom"/>
</dbReference>
<dbReference type="PANTHER" id="PTHR43394:SF1">
    <property type="entry name" value="ATP-BINDING CASSETTE SUB-FAMILY B MEMBER 10, MITOCHONDRIAL"/>
    <property type="match status" value="1"/>
</dbReference>
<keyword evidence="5" id="KW-0067">ATP-binding</keyword>
<dbReference type="Gene3D" id="1.20.1560.10">
    <property type="entry name" value="ABC transporter type 1, transmembrane domain"/>
    <property type="match status" value="1"/>
</dbReference>
<evidence type="ECO:0000256" key="3">
    <source>
        <dbReference type="ARBA" id="ARBA00022692"/>
    </source>
</evidence>
<feature type="domain" description="ABC transporter" evidence="9">
    <location>
        <begin position="358"/>
        <end position="592"/>
    </location>
</feature>
<keyword evidence="2" id="KW-0813">Transport</keyword>
<dbReference type="EMBL" id="MHIH01000047">
    <property type="protein sequence ID" value="OGY47211.1"/>
    <property type="molecule type" value="Genomic_DNA"/>
</dbReference>
<keyword evidence="4" id="KW-0547">Nucleotide-binding</keyword>
<evidence type="ECO:0000256" key="8">
    <source>
        <dbReference type="SAM" id="Phobius"/>
    </source>
</evidence>
<keyword evidence="7 8" id="KW-0472">Membrane</keyword>
<evidence type="ECO:0000256" key="5">
    <source>
        <dbReference type="ARBA" id="ARBA00022840"/>
    </source>
</evidence>
<dbReference type="GO" id="GO:0005524">
    <property type="term" value="F:ATP binding"/>
    <property type="evidence" value="ECO:0007669"/>
    <property type="project" value="UniProtKB-KW"/>
</dbReference>
<feature type="transmembrane region" description="Helical" evidence="8">
    <location>
        <begin position="259"/>
        <end position="284"/>
    </location>
</feature>
<accession>A0A1G1Y4N2</accession>
<comment type="caution">
    <text evidence="11">The sequence shown here is derived from an EMBL/GenBank/DDBJ whole genome shotgun (WGS) entry which is preliminary data.</text>
</comment>
<evidence type="ECO:0000313" key="11">
    <source>
        <dbReference type="EMBL" id="OGY47211.1"/>
    </source>
</evidence>
<dbReference type="Proteomes" id="UP000178747">
    <property type="component" value="Unassembled WGS sequence"/>
</dbReference>
<feature type="domain" description="ABC transmembrane type-1" evidence="10">
    <location>
        <begin position="27"/>
        <end position="324"/>
    </location>
</feature>
<keyword evidence="3 8" id="KW-0812">Transmembrane</keyword>
<dbReference type="InterPro" id="IPR036640">
    <property type="entry name" value="ABC1_TM_sf"/>
</dbReference>
<feature type="transmembrane region" description="Helical" evidence="8">
    <location>
        <begin position="172"/>
        <end position="199"/>
    </location>
</feature>
<dbReference type="GO" id="GO:0016887">
    <property type="term" value="F:ATP hydrolysis activity"/>
    <property type="evidence" value="ECO:0007669"/>
    <property type="project" value="InterPro"/>
</dbReference>
<dbReference type="Pfam" id="PF00664">
    <property type="entry name" value="ABC_membrane"/>
    <property type="match status" value="1"/>
</dbReference>
<evidence type="ECO:0000313" key="12">
    <source>
        <dbReference type="Proteomes" id="UP000178747"/>
    </source>
</evidence>
<comment type="subcellular location">
    <subcellularLocation>
        <location evidence="1">Cell membrane</location>
        <topology evidence="1">Multi-pass membrane protein</topology>
    </subcellularLocation>
</comment>
<keyword evidence="6 8" id="KW-1133">Transmembrane helix</keyword>
<dbReference type="InterPro" id="IPR003593">
    <property type="entry name" value="AAA+_ATPase"/>
</dbReference>
<protein>
    <recommendedName>
        <fullName evidence="13">ABC transporter ATP-binding protein</fullName>
    </recommendedName>
</protein>
<evidence type="ECO:0000256" key="1">
    <source>
        <dbReference type="ARBA" id="ARBA00004651"/>
    </source>
</evidence>
<evidence type="ECO:0000259" key="9">
    <source>
        <dbReference type="PROSITE" id="PS50893"/>
    </source>
</evidence>
<dbReference type="InterPro" id="IPR039421">
    <property type="entry name" value="Type_1_exporter"/>
</dbReference>
<dbReference type="SUPFAM" id="SSF52540">
    <property type="entry name" value="P-loop containing nucleoside triphosphate hydrolases"/>
    <property type="match status" value="1"/>
</dbReference>
<feature type="transmembrane region" description="Helical" evidence="8">
    <location>
        <begin position="145"/>
        <end position="166"/>
    </location>
</feature>
<evidence type="ECO:0000256" key="7">
    <source>
        <dbReference type="ARBA" id="ARBA00023136"/>
    </source>
</evidence>
<feature type="transmembrane region" description="Helical" evidence="8">
    <location>
        <begin position="26"/>
        <end position="51"/>
    </location>
</feature>
<evidence type="ECO:0000256" key="6">
    <source>
        <dbReference type="ARBA" id="ARBA00022989"/>
    </source>
</evidence>
<dbReference type="FunFam" id="3.40.50.300:FF:000604">
    <property type="entry name" value="ABC transporter B family member 28"/>
    <property type="match status" value="1"/>
</dbReference>
<dbReference type="AlphaFoldDB" id="A0A1G1Y4N2"/>